<reference evidence="1 2" key="1">
    <citation type="submission" date="2021-07" db="EMBL/GenBank/DDBJ databases">
        <authorList>
            <person name="Palmer J.M."/>
        </authorList>
    </citation>
    <scope>NUCLEOTIDE SEQUENCE [LARGE SCALE GENOMIC DNA]</scope>
    <source>
        <strain evidence="1 2">AT_MEX2019</strain>
        <tissue evidence="1">Muscle</tissue>
    </source>
</reference>
<proteinExistence type="predicted"/>
<dbReference type="Proteomes" id="UP001345963">
    <property type="component" value="Unassembled WGS sequence"/>
</dbReference>
<name>A0ABU7AEF1_9TELE</name>
<comment type="caution">
    <text evidence="1">The sequence shown here is derived from an EMBL/GenBank/DDBJ whole genome shotgun (WGS) entry which is preliminary data.</text>
</comment>
<gene>
    <name evidence="1" type="ORF">ATANTOWER_005014</name>
</gene>
<evidence type="ECO:0000313" key="2">
    <source>
        <dbReference type="Proteomes" id="UP001345963"/>
    </source>
</evidence>
<evidence type="ECO:0000313" key="1">
    <source>
        <dbReference type="EMBL" id="MED6236144.1"/>
    </source>
</evidence>
<protein>
    <submittedName>
        <fullName evidence="1">Uncharacterized protein</fullName>
    </submittedName>
</protein>
<sequence length="104" mass="12135">MVKFYSIYLFLMDSESICVERFNQRIGVSGMATAFRIISRFCLNRIWLEELNQLCPRITEMTLEGSLESTGQSIDGFLLRLQWCRETLVVSSLLFFYISAYINP</sequence>
<dbReference type="EMBL" id="JAHUTI010011383">
    <property type="protein sequence ID" value="MED6236144.1"/>
    <property type="molecule type" value="Genomic_DNA"/>
</dbReference>
<accession>A0ABU7AEF1</accession>
<organism evidence="1 2">
    <name type="scientific">Ataeniobius toweri</name>
    <dbReference type="NCBI Taxonomy" id="208326"/>
    <lineage>
        <taxon>Eukaryota</taxon>
        <taxon>Metazoa</taxon>
        <taxon>Chordata</taxon>
        <taxon>Craniata</taxon>
        <taxon>Vertebrata</taxon>
        <taxon>Euteleostomi</taxon>
        <taxon>Actinopterygii</taxon>
        <taxon>Neopterygii</taxon>
        <taxon>Teleostei</taxon>
        <taxon>Neoteleostei</taxon>
        <taxon>Acanthomorphata</taxon>
        <taxon>Ovalentaria</taxon>
        <taxon>Atherinomorphae</taxon>
        <taxon>Cyprinodontiformes</taxon>
        <taxon>Goodeidae</taxon>
        <taxon>Ataeniobius</taxon>
    </lineage>
</organism>
<keyword evidence="2" id="KW-1185">Reference proteome</keyword>